<dbReference type="EMBL" id="PDEB01000004">
    <property type="protein sequence ID" value="PEH44787.1"/>
    <property type="molecule type" value="Genomic_DNA"/>
</dbReference>
<gene>
    <name evidence="3" type="ORF">CRM96_07105</name>
</gene>
<protein>
    <submittedName>
        <fullName evidence="3">MerR family transcriptional regulator</fullName>
    </submittedName>
</protein>
<dbReference type="Proteomes" id="UP000220669">
    <property type="component" value="Unassembled WGS sequence"/>
</dbReference>
<evidence type="ECO:0000313" key="3">
    <source>
        <dbReference type="EMBL" id="PEH44787.1"/>
    </source>
</evidence>
<evidence type="ECO:0000259" key="2">
    <source>
        <dbReference type="PROSITE" id="PS50937"/>
    </source>
</evidence>
<keyword evidence="1" id="KW-0238">DNA-binding</keyword>
<dbReference type="KEGG" id="edu:LIU_08520"/>
<dbReference type="InterPro" id="IPR047057">
    <property type="entry name" value="MerR_fam"/>
</dbReference>
<dbReference type="AlphaFoldDB" id="A0A377L3H4"/>
<dbReference type="PANTHER" id="PTHR30204:SF83">
    <property type="entry name" value="TRANSCRIPTIONAL REGULATOR, MERR FAMILY"/>
    <property type="match status" value="1"/>
</dbReference>
<dbReference type="PROSITE" id="PS00552">
    <property type="entry name" value="HTH_MERR_1"/>
    <property type="match status" value="1"/>
</dbReference>
<dbReference type="Pfam" id="PF13411">
    <property type="entry name" value="MerR_1"/>
    <property type="match status" value="1"/>
</dbReference>
<evidence type="ECO:0000256" key="1">
    <source>
        <dbReference type="ARBA" id="ARBA00023125"/>
    </source>
</evidence>
<dbReference type="Gene3D" id="1.10.1660.10">
    <property type="match status" value="1"/>
</dbReference>
<organism evidence="3 4">
    <name type="scientific">Enterococcus durans</name>
    <dbReference type="NCBI Taxonomy" id="53345"/>
    <lineage>
        <taxon>Bacteria</taxon>
        <taxon>Bacillati</taxon>
        <taxon>Bacillota</taxon>
        <taxon>Bacilli</taxon>
        <taxon>Lactobacillales</taxon>
        <taxon>Enterococcaceae</taxon>
        <taxon>Enterococcus</taxon>
    </lineage>
</organism>
<proteinExistence type="predicted"/>
<dbReference type="SMART" id="SM00422">
    <property type="entry name" value="HTH_MERR"/>
    <property type="match status" value="1"/>
</dbReference>
<accession>A0A377L3H4</accession>
<dbReference type="PANTHER" id="PTHR30204">
    <property type="entry name" value="REDOX-CYCLING DRUG-SENSING TRANSCRIPTIONAL ACTIVATOR SOXR"/>
    <property type="match status" value="1"/>
</dbReference>
<dbReference type="GO" id="GO:0003700">
    <property type="term" value="F:DNA-binding transcription factor activity"/>
    <property type="evidence" value="ECO:0007669"/>
    <property type="project" value="InterPro"/>
</dbReference>
<dbReference type="SUPFAM" id="SSF46955">
    <property type="entry name" value="Putative DNA-binding domain"/>
    <property type="match status" value="1"/>
</dbReference>
<dbReference type="CDD" id="cd01109">
    <property type="entry name" value="HTH_YyaN"/>
    <property type="match status" value="1"/>
</dbReference>
<comment type="caution">
    <text evidence="3">The sequence shown here is derived from an EMBL/GenBank/DDBJ whole genome shotgun (WGS) entry which is preliminary data.</text>
</comment>
<dbReference type="GO" id="GO:0003677">
    <property type="term" value="F:DNA binding"/>
    <property type="evidence" value="ECO:0007669"/>
    <property type="project" value="UniProtKB-KW"/>
</dbReference>
<name>A0A377L3H4_9ENTE</name>
<reference evidence="3 4" key="1">
    <citation type="submission" date="2017-09" db="EMBL/GenBank/DDBJ databases">
        <title>FDA dAtabase for Regulatory Grade micrObial Sequences (FDA-ARGOS): Supporting development and validation of Infectious Disease Dx tests.</title>
        <authorList>
            <person name="Minogue T."/>
            <person name="Wolcott M."/>
            <person name="Wasieloski L."/>
            <person name="Aguilar W."/>
            <person name="Moore D."/>
            <person name="Tallon L.J."/>
            <person name="Sadzewicz L."/>
            <person name="Ott S."/>
            <person name="Zhao X."/>
            <person name="Nagaraj S."/>
            <person name="Vavikolanu K."/>
            <person name="Aluvathingal J."/>
            <person name="Nadendla S."/>
            <person name="Sichtig H."/>
        </authorList>
    </citation>
    <scope>NUCLEOTIDE SEQUENCE [LARGE SCALE GENOMIC DNA]</scope>
    <source>
        <strain evidence="3 4">FDAARGOS_396</strain>
    </source>
</reference>
<dbReference type="RefSeq" id="WP_005875240.1">
    <property type="nucleotide sequence ID" value="NZ_CABGIQ010000024.1"/>
</dbReference>
<dbReference type="PRINTS" id="PR00040">
    <property type="entry name" value="HTHMERR"/>
</dbReference>
<dbReference type="OrthoDB" id="9811174at2"/>
<evidence type="ECO:0000313" key="4">
    <source>
        <dbReference type="Proteomes" id="UP000220669"/>
    </source>
</evidence>
<dbReference type="InterPro" id="IPR000551">
    <property type="entry name" value="MerR-type_HTH_dom"/>
</dbReference>
<dbReference type="PROSITE" id="PS50937">
    <property type="entry name" value="HTH_MERR_2"/>
    <property type="match status" value="1"/>
</dbReference>
<feature type="domain" description="HTH merR-type" evidence="2">
    <location>
        <begin position="2"/>
        <end position="70"/>
    </location>
</feature>
<dbReference type="InterPro" id="IPR009061">
    <property type="entry name" value="DNA-bd_dom_put_sf"/>
</dbReference>
<sequence>MHYSIGKFSKMCGLTIDTLRFYEKQGLIFSNRGADNRRFYTEKDLIWVEFILRLKKTGMTIKNMQEYAQLRYKGDETIPDRIKLLFDQLDSLYEQQNQINDHIDFLEKKIQLYQEMKVN</sequence>